<dbReference type="GO" id="GO:0046872">
    <property type="term" value="F:metal ion binding"/>
    <property type="evidence" value="ECO:0007669"/>
    <property type="project" value="UniProtKB-KW"/>
</dbReference>
<evidence type="ECO:0000313" key="11">
    <source>
        <dbReference type="EMBL" id="AJA45696.1"/>
    </source>
</evidence>
<dbReference type="HAMAP" id="MF_00323">
    <property type="entry name" value="Ferrochelatase"/>
    <property type="match status" value="1"/>
</dbReference>
<keyword evidence="7 9" id="KW-0627">Porphyrin biosynthesis</keyword>
<evidence type="ECO:0000256" key="1">
    <source>
        <dbReference type="ARBA" id="ARBA00007718"/>
    </source>
</evidence>
<evidence type="ECO:0000256" key="5">
    <source>
        <dbReference type="ARBA" id="ARBA00023133"/>
    </source>
</evidence>
<dbReference type="CDD" id="cd03411">
    <property type="entry name" value="Ferrochelatase_N"/>
    <property type="match status" value="1"/>
</dbReference>
<reference evidence="12 14" key="2">
    <citation type="submission" date="2018-05" db="EMBL/GenBank/DDBJ databases">
        <title>Reference genomes for bee gut microbiota database.</title>
        <authorList>
            <person name="Ellegaard K.M."/>
        </authorList>
    </citation>
    <scope>NUCLEOTIDE SEQUENCE [LARGE SCALE GENOMIC DNA]</scope>
    <source>
        <strain evidence="12 14">ESL0167</strain>
    </source>
</reference>
<protein>
    <recommendedName>
        <fullName evidence="9">Ferrochelatase</fullName>
        <ecNumber evidence="9">4.98.1.1</ecNumber>
    </recommendedName>
    <alternativeName>
        <fullName evidence="9">Heme synthase</fullName>
    </alternativeName>
    <alternativeName>
        <fullName evidence="9">Protoheme ferro-lyase</fullName>
    </alternativeName>
</protein>
<keyword evidence="2 9" id="KW-0963">Cytoplasm</keyword>
<dbReference type="Gene3D" id="3.40.50.1400">
    <property type="match status" value="2"/>
</dbReference>
<dbReference type="InterPro" id="IPR001015">
    <property type="entry name" value="Ferrochelatase"/>
</dbReference>
<dbReference type="PANTHER" id="PTHR11108">
    <property type="entry name" value="FERROCHELATASE"/>
    <property type="match status" value="1"/>
</dbReference>
<keyword evidence="5 9" id="KW-0350">Heme biosynthesis</keyword>
<comment type="catalytic activity">
    <reaction evidence="8">
        <text>Fe-coproporphyrin III + 2 H(+) = coproporphyrin III + Fe(2+)</text>
        <dbReference type="Rhea" id="RHEA:49572"/>
        <dbReference type="ChEBI" id="CHEBI:15378"/>
        <dbReference type="ChEBI" id="CHEBI:29033"/>
        <dbReference type="ChEBI" id="CHEBI:68438"/>
        <dbReference type="ChEBI" id="CHEBI:131725"/>
        <dbReference type="EC" id="4.99.1.9"/>
    </reaction>
    <physiologicalReaction direction="right-to-left" evidence="8">
        <dbReference type="Rhea" id="RHEA:49574"/>
    </physiologicalReaction>
</comment>
<gene>
    <name evidence="9" type="primary">hemH</name>
    <name evidence="12" type="ORF">DKK76_08910</name>
    <name evidence="11" type="ORF">FPB0191_01882</name>
</gene>
<dbReference type="Proteomes" id="UP000030901">
    <property type="component" value="Chromosome"/>
</dbReference>
<comment type="pathway">
    <text evidence="9">Porphyrin-containing compound metabolism; protoheme biosynthesis; protoheme from protoporphyrin-IX: step 1/1.</text>
</comment>
<evidence type="ECO:0000256" key="4">
    <source>
        <dbReference type="ARBA" id="ARBA00023004"/>
    </source>
</evidence>
<evidence type="ECO:0000313" key="12">
    <source>
        <dbReference type="EMBL" id="PXY95098.1"/>
    </source>
</evidence>
<sequence length="317" mass="36600">MIETRGLLLVNLGTPTQTTPSSIKSYLGEFLSDRHVVDLNALIWLPILYGIVIPNRLKYITQHYQSIWLNNQSPLLYYSEQLCQKLNKVCPYLDCKLAMTYGEPELAATLNLMKYYNHIDIISLYPQYSTTTTQAVIDKIKTITSNWQNPPIFNFVRDYADNTNYIEALAQHIDQHICINQPDILLLSYHGIPLRYIKKRRDNYIERCLLTSQLLQEKLAKCYPNLKIMHSYQSRFGKGKWTEPNTSNVLIDIAKQGKSVAVICPGFAVDCIETLYEINIENRELFMQNGGQNFSYIPALNDCDQQVNILKSLVKHH</sequence>
<dbReference type="NCBIfam" id="TIGR00109">
    <property type="entry name" value="hemH"/>
    <property type="match status" value="1"/>
</dbReference>
<keyword evidence="6 9" id="KW-0456">Lyase</keyword>
<comment type="function">
    <text evidence="9">Catalyzes the ferrous insertion into protoporphyrin IX.</text>
</comment>
<dbReference type="Pfam" id="PF00762">
    <property type="entry name" value="Ferrochelatase"/>
    <property type="match status" value="1"/>
</dbReference>
<dbReference type="CDD" id="cd00419">
    <property type="entry name" value="Ferrochelatase_C"/>
    <property type="match status" value="1"/>
</dbReference>
<proteinExistence type="inferred from homology"/>
<evidence type="ECO:0000313" key="14">
    <source>
        <dbReference type="Proteomes" id="UP000247838"/>
    </source>
</evidence>
<comment type="catalytic activity">
    <reaction evidence="9">
        <text>heme b + 2 H(+) = protoporphyrin IX + Fe(2+)</text>
        <dbReference type="Rhea" id="RHEA:22584"/>
        <dbReference type="ChEBI" id="CHEBI:15378"/>
        <dbReference type="ChEBI" id="CHEBI:29033"/>
        <dbReference type="ChEBI" id="CHEBI:57306"/>
        <dbReference type="ChEBI" id="CHEBI:60344"/>
        <dbReference type="EC" id="4.98.1.1"/>
    </reaction>
</comment>
<name>A0A0A7S8R1_FRIPE</name>
<dbReference type="EMBL" id="CP009056">
    <property type="protein sequence ID" value="AJA45696.1"/>
    <property type="molecule type" value="Genomic_DNA"/>
</dbReference>
<evidence type="ECO:0000256" key="10">
    <source>
        <dbReference type="RuleBase" id="RU004185"/>
    </source>
</evidence>
<feature type="binding site" evidence="9">
    <location>
        <position position="273"/>
    </location>
    <ligand>
        <name>Fe(2+)</name>
        <dbReference type="ChEBI" id="CHEBI:29033"/>
    </ligand>
</feature>
<dbReference type="Proteomes" id="UP000247838">
    <property type="component" value="Unassembled WGS sequence"/>
</dbReference>
<dbReference type="EC" id="4.98.1.1" evidence="9"/>
<dbReference type="RefSeq" id="WP_039105574.1">
    <property type="nucleotide sequence ID" value="NZ_CAMKYH010000048.1"/>
</dbReference>
<dbReference type="HOGENOM" id="CLU_018884_0_0_6"/>
<dbReference type="GO" id="GO:0004325">
    <property type="term" value="F:ferrochelatase activity"/>
    <property type="evidence" value="ECO:0007669"/>
    <property type="project" value="UniProtKB-UniRule"/>
</dbReference>
<dbReference type="AlphaFoldDB" id="A0A0A7S8R1"/>
<evidence type="ECO:0000256" key="6">
    <source>
        <dbReference type="ARBA" id="ARBA00023239"/>
    </source>
</evidence>
<dbReference type="InterPro" id="IPR033644">
    <property type="entry name" value="Ferrochelatase_C"/>
</dbReference>
<evidence type="ECO:0000256" key="7">
    <source>
        <dbReference type="ARBA" id="ARBA00023244"/>
    </source>
</evidence>
<accession>A0A0A7S8R1</accession>
<comment type="similarity">
    <text evidence="1 9 10">Belongs to the ferrochelatase family.</text>
</comment>
<dbReference type="EMBL" id="QGLM01000017">
    <property type="protein sequence ID" value="PXY95098.1"/>
    <property type="molecule type" value="Genomic_DNA"/>
</dbReference>
<evidence type="ECO:0000256" key="2">
    <source>
        <dbReference type="ARBA" id="ARBA00022490"/>
    </source>
</evidence>
<evidence type="ECO:0000256" key="8">
    <source>
        <dbReference type="ARBA" id="ARBA00024536"/>
    </source>
</evidence>
<dbReference type="SUPFAM" id="SSF53800">
    <property type="entry name" value="Chelatase"/>
    <property type="match status" value="1"/>
</dbReference>
<dbReference type="PANTHER" id="PTHR11108:SF1">
    <property type="entry name" value="FERROCHELATASE, MITOCHONDRIAL"/>
    <property type="match status" value="1"/>
</dbReference>
<evidence type="ECO:0000313" key="13">
    <source>
        <dbReference type="Proteomes" id="UP000030901"/>
    </source>
</evidence>
<evidence type="ECO:0000256" key="3">
    <source>
        <dbReference type="ARBA" id="ARBA00022723"/>
    </source>
</evidence>
<dbReference type="KEGG" id="fpp:FPB0191_01882"/>
<dbReference type="FunFam" id="3.40.50.1400:FF:000002">
    <property type="entry name" value="Ferrochelatase"/>
    <property type="match status" value="1"/>
</dbReference>
<dbReference type="OrthoDB" id="9809741at2"/>
<keyword evidence="4 9" id="KW-0408">Iron</keyword>
<organism evidence="11 13">
    <name type="scientific">Frischella perrara</name>
    <dbReference type="NCBI Taxonomy" id="1267021"/>
    <lineage>
        <taxon>Bacteria</taxon>
        <taxon>Pseudomonadati</taxon>
        <taxon>Pseudomonadota</taxon>
        <taxon>Gammaproteobacteria</taxon>
        <taxon>Orbales</taxon>
        <taxon>Orbaceae</taxon>
        <taxon>Frischella</taxon>
    </lineage>
</organism>
<dbReference type="GO" id="GO:0006783">
    <property type="term" value="P:heme biosynthetic process"/>
    <property type="evidence" value="ECO:0007669"/>
    <property type="project" value="UniProtKB-UniRule"/>
</dbReference>
<keyword evidence="3 9" id="KW-0479">Metal-binding</keyword>
<keyword evidence="13" id="KW-1185">Reference proteome</keyword>
<reference evidence="11 13" key="1">
    <citation type="journal article" date="2014" name="Appl. Environ. Microbiol.">
        <title>Gut symbionts from distinct hosts exhibit genotoxic activity via divergent colibactin biosynthetic pathways.</title>
        <authorList>
            <person name="Engel P."/>
            <person name="Vizcaino M.I."/>
            <person name="Crawford J.M."/>
        </authorList>
    </citation>
    <scope>NUCLEOTIDE SEQUENCE [LARGE SCALE GENOMIC DNA]</scope>
    <source>
        <strain evidence="11 13">PEB0191</strain>
    </source>
</reference>
<dbReference type="GO" id="GO:0005737">
    <property type="term" value="C:cytoplasm"/>
    <property type="evidence" value="ECO:0007669"/>
    <property type="project" value="UniProtKB-SubCell"/>
</dbReference>
<dbReference type="UniPathway" id="UPA00252">
    <property type="reaction ID" value="UER00325"/>
</dbReference>
<feature type="binding site" evidence="9">
    <location>
        <position position="190"/>
    </location>
    <ligand>
        <name>Fe(2+)</name>
        <dbReference type="ChEBI" id="CHEBI:29033"/>
    </ligand>
</feature>
<dbReference type="STRING" id="1267021.FPB0191_01882"/>
<dbReference type="InterPro" id="IPR033659">
    <property type="entry name" value="Ferrochelatase_N"/>
</dbReference>
<evidence type="ECO:0000256" key="9">
    <source>
        <dbReference type="HAMAP-Rule" id="MF_00323"/>
    </source>
</evidence>
<comment type="subcellular location">
    <subcellularLocation>
        <location evidence="9">Cytoplasm</location>
    </subcellularLocation>
</comment>